<evidence type="ECO:0000313" key="6">
    <source>
        <dbReference type="Proteomes" id="UP000815846"/>
    </source>
</evidence>
<keyword evidence="3" id="KW-0281">Fimbrium</keyword>
<evidence type="ECO:0000313" key="5">
    <source>
        <dbReference type="EMBL" id="TYK64476.1"/>
    </source>
</evidence>
<dbReference type="Pfam" id="PF07963">
    <property type="entry name" value="N_methyl"/>
    <property type="match status" value="1"/>
</dbReference>
<name>A0ABY3MTE6_9GAMM</name>
<evidence type="ECO:0000256" key="2">
    <source>
        <dbReference type="ARBA" id="ARBA00022481"/>
    </source>
</evidence>
<dbReference type="InterPro" id="IPR001082">
    <property type="entry name" value="Pilin"/>
</dbReference>
<protein>
    <submittedName>
        <fullName evidence="5">Pilin</fullName>
    </submittedName>
</protein>
<evidence type="ECO:0000256" key="4">
    <source>
        <dbReference type="SAM" id="Phobius"/>
    </source>
</evidence>
<proteinExistence type="inferred from homology"/>
<keyword evidence="4" id="KW-1133">Transmembrane helix</keyword>
<keyword evidence="4" id="KW-0812">Transmembrane</keyword>
<comment type="similarity">
    <text evidence="1 3">Belongs to the N-Me-Phe pilin family.</text>
</comment>
<organism evidence="5 6">
    <name type="scientific">Colwellia echini</name>
    <dbReference type="NCBI Taxonomy" id="1982103"/>
    <lineage>
        <taxon>Bacteria</taxon>
        <taxon>Pseudomonadati</taxon>
        <taxon>Pseudomonadota</taxon>
        <taxon>Gammaproteobacteria</taxon>
        <taxon>Alteromonadales</taxon>
        <taxon>Colwelliaceae</taxon>
        <taxon>Colwellia</taxon>
    </lineage>
</organism>
<reference evidence="5 6" key="1">
    <citation type="submission" date="2019-08" db="EMBL/GenBank/DDBJ databases">
        <title>Microbe sample from Colwellia echini.</title>
        <authorList>
            <person name="Christiansen L."/>
            <person name="Pathiraja D."/>
            <person name="Schultz-Johansen M."/>
            <person name="Choi I.-G."/>
            <person name="Stougaard P."/>
        </authorList>
    </citation>
    <scope>NUCLEOTIDE SEQUENCE [LARGE SCALE GENOMIC DNA]</scope>
    <source>
        <strain evidence="5 6">A3</strain>
    </source>
</reference>
<evidence type="ECO:0000256" key="3">
    <source>
        <dbReference type="RuleBase" id="RU000389"/>
    </source>
</evidence>
<dbReference type="SUPFAM" id="SSF54523">
    <property type="entry name" value="Pili subunits"/>
    <property type="match status" value="1"/>
</dbReference>
<dbReference type="PROSITE" id="PS00409">
    <property type="entry name" value="PROKAR_NTER_METHYL"/>
    <property type="match status" value="1"/>
</dbReference>
<dbReference type="InterPro" id="IPR045584">
    <property type="entry name" value="Pilin-like"/>
</dbReference>
<evidence type="ECO:0000256" key="1">
    <source>
        <dbReference type="ARBA" id="ARBA00005233"/>
    </source>
</evidence>
<feature type="transmembrane region" description="Helical" evidence="4">
    <location>
        <begin position="20"/>
        <end position="38"/>
    </location>
</feature>
<dbReference type="InterPro" id="IPR012902">
    <property type="entry name" value="N_methyl_site"/>
</dbReference>
<dbReference type="Proteomes" id="UP000815846">
    <property type="component" value="Unassembled WGS sequence"/>
</dbReference>
<accession>A0ABY3MTE6</accession>
<keyword evidence="6" id="KW-1185">Reference proteome</keyword>
<sequence length="147" mass="15583">MKSLKHTKKHTPHGFTLIELMIVVAVIGILAAIALPAYSDYQASSKMLAGLAEITGGKTQFEMLVSDGASGDFADISGLNSIQNATTRNCTITAINTLGVGHIKCVVLNAPSQVNGKYVQWNRIASGEWKCVSDADSSYLPKICTAP</sequence>
<comment type="caution">
    <text evidence="5">The sequence shown here is derived from an EMBL/GenBank/DDBJ whole genome shotgun (WGS) entry which is preliminary data.</text>
</comment>
<dbReference type="EMBL" id="PJAI02000025">
    <property type="protein sequence ID" value="TYK64476.1"/>
    <property type="molecule type" value="Genomic_DNA"/>
</dbReference>
<keyword evidence="4" id="KW-0472">Membrane</keyword>
<keyword evidence="2" id="KW-0488">Methylation</keyword>
<dbReference type="NCBIfam" id="TIGR02532">
    <property type="entry name" value="IV_pilin_GFxxxE"/>
    <property type="match status" value="1"/>
</dbReference>
<dbReference type="Pfam" id="PF00114">
    <property type="entry name" value="Pilin"/>
    <property type="match status" value="1"/>
</dbReference>
<dbReference type="Gene3D" id="3.30.700.10">
    <property type="entry name" value="Glycoprotein, Type 4 Pilin"/>
    <property type="match status" value="1"/>
</dbReference>
<gene>
    <name evidence="5" type="ORF">CWS31_015505</name>
</gene>